<dbReference type="NCBIfam" id="TIGR03865">
    <property type="entry name" value="PQQ_CXXCW"/>
    <property type="match status" value="1"/>
</dbReference>
<evidence type="ECO:0000259" key="1">
    <source>
        <dbReference type="PROSITE" id="PS50206"/>
    </source>
</evidence>
<dbReference type="Gene3D" id="3.40.250.10">
    <property type="entry name" value="Rhodanese-like domain"/>
    <property type="match status" value="1"/>
</dbReference>
<dbReference type="PROSITE" id="PS50206">
    <property type="entry name" value="RHODANESE_3"/>
    <property type="match status" value="1"/>
</dbReference>
<evidence type="ECO:0000313" key="2">
    <source>
        <dbReference type="EMBL" id="PWV60630.1"/>
    </source>
</evidence>
<dbReference type="InterPro" id="IPR036873">
    <property type="entry name" value="Rhodanese-like_dom_sf"/>
</dbReference>
<dbReference type="InterPro" id="IPR022376">
    <property type="entry name" value="PQQ_CXXCW"/>
</dbReference>
<gene>
    <name evidence="2" type="ORF">C7443_107205</name>
</gene>
<dbReference type="CDD" id="cd00158">
    <property type="entry name" value="RHOD"/>
    <property type="match status" value="1"/>
</dbReference>
<dbReference type="EMBL" id="QGTJ01000007">
    <property type="protein sequence ID" value="PWV60630.1"/>
    <property type="molecule type" value="Genomic_DNA"/>
</dbReference>
<dbReference type="AlphaFoldDB" id="A0A317MUW1"/>
<name>A0A317MUW1_9GAMM</name>
<evidence type="ECO:0000313" key="3">
    <source>
        <dbReference type="Proteomes" id="UP000246569"/>
    </source>
</evidence>
<keyword evidence="3" id="KW-1185">Reference proteome</keyword>
<dbReference type="SUPFAM" id="SSF52821">
    <property type="entry name" value="Rhodanese/Cell cycle control phosphatase"/>
    <property type="match status" value="1"/>
</dbReference>
<dbReference type="RefSeq" id="WP_246004660.1">
    <property type="nucleotide sequence ID" value="NZ_QGTJ01000007.1"/>
</dbReference>
<reference evidence="2 3" key="1">
    <citation type="submission" date="2018-05" db="EMBL/GenBank/DDBJ databases">
        <title>Genomic Encyclopedia of Type Strains, Phase IV (KMG-IV): sequencing the most valuable type-strain genomes for metagenomic binning, comparative biology and taxonomic classification.</title>
        <authorList>
            <person name="Goeker M."/>
        </authorList>
    </citation>
    <scope>NUCLEOTIDE SEQUENCE [LARGE SCALE GENOMIC DNA]</scope>
    <source>
        <strain evidence="2 3">DSM 23606</strain>
    </source>
</reference>
<dbReference type="Pfam" id="PF00581">
    <property type="entry name" value="Rhodanese"/>
    <property type="match status" value="1"/>
</dbReference>
<protein>
    <submittedName>
        <fullName evidence="2">PQQ-dependent catabolism-associated CXXCW motif protein</fullName>
    </submittedName>
</protein>
<organism evidence="2 3">
    <name type="scientific">Plasticicumulans acidivorans</name>
    <dbReference type="NCBI Taxonomy" id="886464"/>
    <lineage>
        <taxon>Bacteria</taxon>
        <taxon>Pseudomonadati</taxon>
        <taxon>Pseudomonadota</taxon>
        <taxon>Gammaproteobacteria</taxon>
        <taxon>Candidatus Competibacteraceae</taxon>
        <taxon>Plasticicumulans</taxon>
    </lineage>
</organism>
<proteinExistence type="predicted"/>
<feature type="domain" description="Rhodanese" evidence="1">
    <location>
        <begin position="100"/>
        <end position="184"/>
    </location>
</feature>
<comment type="caution">
    <text evidence="2">The sequence shown here is derived from an EMBL/GenBank/DDBJ whole genome shotgun (WGS) entry which is preliminary data.</text>
</comment>
<dbReference type="Proteomes" id="UP000246569">
    <property type="component" value="Unassembled WGS sequence"/>
</dbReference>
<sequence length="190" mass="20486">MGRWLCGLLLGLLPGLAPALVPPGMPSLELGTLDLDGYRDHAYHAPVPAQHPDATTVNTPEARALIDSAQVVAIDVMAATARPADGDVPAGFIPSKVRRHIPGSTWLPNVGYAELTPAVERYYRDNLARLSGGDHARALLIYCIADCWLSWNAVHRAASWGYRRLYWYPEGSDGWAEAGLPLSEAVPVAP</sequence>
<accession>A0A317MUW1</accession>
<dbReference type="InterPro" id="IPR001763">
    <property type="entry name" value="Rhodanese-like_dom"/>
</dbReference>